<dbReference type="InterPro" id="IPR007560">
    <property type="entry name" value="Restrct_endonuc_IV_Mrr"/>
</dbReference>
<protein>
    <submittedName>
        <fullName evidence="2">Restriction endonuclease</fullName>
    </submittedName>
</protein>
<keyword evidence="2" id="KW-0255">Endonuclease</keyword>
<dbReference type="GeneID" id="84230088"/>
<name>A0AA51UE13_9EURY</name>
<keyword evidence="3" id="KW-1185">Reference proteome</keyword>
<dbReference type="EMBL" id="CP133594">
    <property type="protein sequence ID" value="WMW21358.1"/>
    <property type="molecule type" value="Genomic_DNA"/>
</dbReference>
<dbReference type="GO" id="GO:0003677">
    <property type="term" value="F:DNA binding"/>
    <property type="evidence" value="ECO:0007669"/>
    <property type="project" value="InterPro"/>
</dbReference>
<dbReference type="Pfam" id="PF04471">
    <property type="entry name" value="Mrr_cat"/>
    <property type="match status" value="1"/>
</dbReference>
<dbReference type="PANTHER" id="PTHR30015:SF7">
    <property type="entry name" value="TYPE IV METHYL-DIRECTED RESTRICTION ENZYME ECOKMRR"/>
    <property type="match status" value="1"/>
</dbReference>
<evidence type="ECO:0000259" key="1">
    <source>
        <dbReference type="Pfam" id="PF04471"/>
    </source>
</evidence>
<reference evidence="2" key="1">
    <citation type="submission" date="2023-08" db="EMBL/GenBank/DDBJ databases">
        <title>Methanolobus mangrovi sp. nov. and Methanolobus sediminis sp. nov, two novel methylotrophic methanogens isolated from mangrove sediments in China.</title>
        <authorList>
            <person name="Zhou J."/>
        </authorList>
    </citation>
    <scope>NUCLEOTIDE SEQUENCE</scope>
    <source>
        <strain evidence="2">FTZ2</strain>
    </source>
</reference>
<dbReference type="AlphaFoldDB" id="A0AA51UE13"/>
<feature type="domain" description="Restriction endonuclease type IV Mrr" evidence="1">
    <location>
        <begin position="11"/>
        <end position="122"/>
    </location>
</feature>
<dbReference type="PANTHER" id="PTHR30015">
    <property type="entry name" value="MRR RESTRICTION SYSTEM PROTEIN"/>
    <property type="match status" value="1"/>
</dbReference>
<dbReference type="Gene3D" id="3.40.1350.10">
    <property type="match status" value="1"/>
</dbReference>
<dbReference type="KEGG" id="mmav:RE476_08065"/>
<proteinExistence type="predicted"/>
<organism evidence="2 3">
    <name type="scientific">Methanolobus mangrovi</name>
    <dbReference type="NCBI Taxonomy" id="3072977"/>
    <lineage>
        <taxon>Archaea</taxon>
        <taxon>Methanobacteriati</taxon>
        <taxon>Methanobacteriota</taxon>
        <taxon>Stenosarchaea group</taxon>
        <taxon>Methanomicrobia</taxon>
        <taxon>Methanosarcinales</taxon>
        <taxon>Methanosarcinaceae</taxon>
        <taxon>Methanolobus</taxon>
    </lineage>
</organism>
<dbReference type="SUPFAM" id="SSF52980">
    <property type="entry name" value="Restriction endonuclease-like"/>
    <property type="match status" value="1"/>
</dbReference>
<accession>A0AA51UE13</accession>
<evidence type="ECO:0000313" key="3">
    <source>
        <dbReference type="Proteomes" id="UP001183006"/>
    </source>
</evidence>
<dbReference type="RefSeq" id="WP_309307143.1">
    <property type="nucleotide sequence ID" value="NZ_CP133594.1"/>
</dbReference>
<dbReference type="InterPro" id="IPR011856">
    <property type="entry name" value="tRNA_endonuc-like_dom_sf"/>
</dbReference>
<dbReference type="GO" id="GO:0009307">
    <property type="term" value="P:DNA restriction-modification system"/>
    <property type="evidence" value="ECO:0007669"/>
    <property type="project" value="InterPro"/>
</dbReference>
<gene>
    <name evidence="2" type="ORF">RE476_08065</name>
</gene>
<keyword evidence="2" id="KW-0540">Nuclease</keyword>
<dbReference type="GO" id="GO:0015666">
    <property type="term" value="F:restriction endodeoxyribonuclease activity"/>
    <property type="evidence" value="ECO:0007669"/>
    <property type="project" value="TreeGrafter"/>
</dbReference>
<evidence type="ECO:0000313" key="2">
    <source>
        <dbReference type="EMBL" id="WMW21358.1"/>
    </source>
</evidence>
<dbReference type="InterPro" id="IPR011335">
    <property type="entry name" value="Restrct_endonuc-II-like"/>
</dbReference>
<sequence>MAKWTLENLLGIDPQEFEILLSRLFSNMGYRTELTQYSRDRGVDIVIKIENFGLTHTWLVQAKRYSGSVGVKEVREYSSLRYRDRVDGVIIAATSSFTKEAMEEAAEHNLKLIDGNLLVEMLNYYLPDGCTEVVSAGKQTDKASEEIGGGAILKRGEMVLANQIVTIGNEKFTITLTNRNIFLKKESSGFFSKSSDIEERIEIKEILGIHTEPNRVILITGNKNLKMYPISSRRLSELVEIFQNLRPEYLKGEHLDLSSRNGTQLTILTNKRIIVSDISGEIQKEIIHKKIVGVELKGGFLKRDQLVVSDNSNAVTKHYLDVDNPILWKDMIEQCVRTL</sequence>
<keyword evidence="2" id="KW-0378">Hydrolase</keyword>
<dbReference type="Proteomes" id="UP001183006">
    <property type="component" value="Chromosome"/>
</dbReference>
<dbReference type="InterPro" id="IPR052906">
    <property type="entry name" value="Type_IV_Methyl-Rstrct_Enzyme"/>
</dbReference>